<reference evidence="2 3" key="1">
    <citation type="journal article" date="2019" name="Environ. Microbiol.">
        <title>At the nexus of three kingdoms: the genome of the mycorrhizal fungus Gigaspora margarita provides insights into plant, endobacterial and fungal interactions.</title>
        <authorList>
            <person name="Venice F."/>
            <person name="Ghignone S."/>
            <person name="Salvioli di Fossalunga A."/>
            <person name="Amselem J."/>
            <person name="Novero M."/>
            <person name="Xianan X."/>
            <person name="Sedzielewska Toro K."/>
            <person name="Morin E."/>
            <person name="Lipzen A."/>
            <person name="Grigoriev I.V."/>
            <person name="Henrissat B."/>
            <person name="Martin F.M."/>
            <person name="Bonfante P."/>
        </authorList>
    </citation>
    <scope>NUCLEOTIDE SEQUENCE [LARGE SCALE GENOMIC DNA]</scope>
    <source>
        <strain evidence="2 3">BEG34</strain>
    </source>
</reference>
<dbReference type="EMBL" id="WTPW01000181">
    <property type="protein sequence ID" value="KAF0538426.1"/>
    <property type="molecule type" value="Genomic_DNA"/>
</dbReference>
<protein>
    <submittedName>
        <fullName evidence="2">Uncharacterized protein</fullName>
    </submittedName>
</protein>
<accession>A0A8H4AW06</accession>
<sequence length="119" mass="13919">MAFEDPETNNLAQQLQGMALNVHREQPQNQISLKKQYSWNTLRKKKKKQTKKQSKEKDVPPKPDGSIGQAEVSRTALQPKLGTVIRQRLSDWEQEIKRVDEFKDPKITEKFNYLREGLN</sequence>
<evidence type="ECO:0000313" key="3">
    <source>
        <dbReference type="Proteomes" id="UP000439903"/>
    </source>
</evidence>
<dbReference type="Proteomes" id="UP000439903">
    <property type="component" value="Unassembled WGS sequence"/>
</dbReference>
<feature type="region of interest" description="Disordered" evidence="1">
    <location>
        <begin position="26"/>
        <end position="80"/>
    </location>
</feature>
<gene>
    <name evidence="2" type="ORF">F8M41_007832</name>
</gene>
<evidence type="ECO:0000313" key="2">
    <source>
        <dbReference type="EMBL" id="KAF0538426.1"/>
    </source>
</evidence>
<evidence type="ECO:0000256" key="1">
    <source>
        <dbReference type="SAM" id="MobiDB-lite"/>
    </source>
</evidence>
<dbReference type="AlphaFoldDB" id="A0A8H4AW06"/>
<organism evidence="2 3">
    <name type="scientific">Gigaspora margarita</name>
    <dbReference type="NCBI Taxonomy" id="4874"/>
    <lineage>
        <taxon>Eukaryota</taxon>
        <taxon>Fungi</taxon>
        <taxon>Fungi incertae sedis</taxon>
        <taxon>Mucoromycota</taxon>
        <taxon>Glomeromycotina</taxon>
        <taxon>Glomeromycetes</taxon>
        <taxon>Diversisporales</taxon>
        <taxon>Gigasporaceae</taxon>
        <taxon>Gigaspora</taxon>
    </lineage>
</organism>
<name>A0A8H4AW06_GIGMA</name>
<comment type="caution">
    <text evidence="2">The sequence shown here is derived from an EMBL/GenBank/DDBJ whole genome shotgun (WGS) entry which is preliminary data.</text>
</comment>
<proteinExistence type="predicted"/>
<feature type="compositionally biased region" description="Polar residues" evidence="1">
    <location>
        <begin position="27"/>
        <end position="41"/>
    </location>
</feature>
<feature type="compositionally biased region" description="Basic residues" evidence="1">
    <location>
        <begin position="42"/>
        <end position="52"/>
    </location>
</feature>
<keyword evidence="3" id="KW-1185">Reference proteome</keyword>